<feature type="region of interest" description="Disordered" evidence="1">
    <location>
        <begin position="1"/>
        <end position="26"/>
    </location>
</feature>
<dbReference type="SUPFAM" id="SSF56112">
    <property type="entry name" value="Protein kinase-like (PK-like)"/>
    <property type="match status" value="1"/>
</dbReference>
<keyword evidence="4" id="KW-1185">Reference proteome</keyword>
<feature type="compositionally biased region" description="Acidic residues" evidence="1">
    <location>
        <begin position="554"/>
        <end position="570"/>
    </location>
</feature>
<dbReference type="EMBL" id="CP042198">
    <property type="protein sequence ID" value="QDS75817.1"/>
    <property type="molecule type" value="Genomic_DNA"/>
</dbReference>
<dbReference type="OrthoDB" id="10003767at2759"/>
<evidence type="ECO:0000313" key="3">
    <source>
        <dbReference type="EMBL" id="QDS75817.1"/>
    </source>
</evidence>
<dbReference type="PANTHER" id="PTHR21310:SF56">
    <property type="entry name" value="AMINOGLYCOSIDE PHOSPHOTRANSFERASE DOMAIN-CONTAINING PROTEIN"/>
    <property type="match status" value="1"/>
</dbReference>
<dbReference type="InterPro" id="IPR051678">
    <property type="entry name" value="AGP_Transferase"/>
</dbReference>
<dbReference type="PANTHER" id="PTHR21310">
    <property type="entry name" value="AMINOGLYCOSIDE PHOSPHOTRANSFERASE-RELATED-RELATED"/>
    <property type="match status" value="1"/>
</dbReference>
<proteinExistence type="predicted"/>
<dbReference type="InterPro" id="IPR011009">
    <property type="entry name" value="Kinase-like_dom_sf"/>
</dbReference>
<feature type="region of interest" description="Disordered" evidence="1">
    <location>
        <begin position="538"/>
        <end position="570"/>
    </location>
</feature>
<feature type="compositionally biased region" description="Acidic residues" evidence="1">
    <location>
        <begin position="1"/>
        <end position="11"/>
    </location>
</feature>
<dbReference type="AlphaFoldDB" id="A0A517LJM6"/>
<dbReference type="Gene3D" id="3.90.1200.10">
    <property type="match status" value="1"/>
</dbReference>
<dbReference type="InterPro" id="IPR002575">
    <property type="entry name" value="Aminoglycoside_PTrfase"/>
</dbReference>
<feature type="compositionally biased region" description="Basic and acidic residues" evidence="1">
    <location>
        <begin position="15"/>
        <end position="26"/>
    </location>
</feature>
<feature type="domain" description="Aminoglycoside phosphotransferase" evidence="2">
    <location>
        <begin position="208"/>
        <end position="444"/>
    </location>
</feature>
<evidence type="ECO:0000259" key="2">
    <source>
        <dbReference type="Pfam" id="PF01636"/>
    </source>
</evidence>
<reference evidence="3 4" key="1">
    <citation type="submission" date="2019-07" db="EMBL/GenBank/DDBJ databases">
        <title>Finished genome of Venturia effusa.</title>
        <authorList>
            <person name="Young C.A."/>
            <person name="Cox M.P."/>
            <person name="Ganley A.R.D."/>
            <person name="David W.J."/>
        </authorList>
    </citation>
    <scope>NUCLEOTIDE SEQUENCE [LARGE SCALE GENOMIC DNA]</scope>
    <source>
        <strain evidence="4">albino</strain>
    </source>
</reference>
<evidence type="ECO:0000313" key="4">
    <source>
        <dbReference type="Proteomes" id="UP000316270"/>
    </source>
</evidence>
<dbReference type="Proteomes" id="UP000316270">
    <property type="component" value="Chromosome 14"/>
</dbReference>
<sequence length="570" mass="64078">MSGAVDPEEMTETPQNRDRFVREMEDKPIPRVDSLLQELVVDNTTMTDLEYMSLLDESHDDYMHGSESDSGSDRDPLLVVRRPYPTGLSEGQQDVANCLSSGSTVLYDHEPFEHFQHKVVALCESLWPEKTGKMVAEKIVGGAFNRIVGLTIGVEAPVQSVSEPEVPISGPILRILNKPKQWLARLKRMVVKANGSGPETIQKEAPLQYILRIPRDAQGVNLEHQAGVCDCANELSSSWAAPTTVRIDTSCNNALGLPYIIQTRIPGTNCDDLWDELNHQQKMSLGTQVGKVFCDMSRHSYPVPGTINAPFSGTDTRNIGIVEHEYQRTVVADGISEQVTENQQTPATRGKTALGILRSRFQKWKICNADPEYPDIETTPYTRLARIADEQQRDDRNWCPEYRFYVAHNDIHPRNIMARIINDHKVEVTGVVDWDCATIAPAVVAFQPPWWLWKHDQYYADLVGGSLGIIEPDRYAALTTEEKQIRAAFEARAGFEVTRHTSDPNSHLARRLWNWSSHGVPYSMFELAWEVVEKKEASWPDSDSGSDSDKGDFGDDDLEFGYDESSEINS</sequence>
<protein>
    <recommendedName>
        <fullName evidence="2">Aminoglycoside phosphotransferase domain-containing protein</fullName>
    </recommendedName>
</protein>
<evidence type="ECO:0000256" key="1">
    <source>
        <dbReference type="SAM" id="MobiDB-lite"/>
    </source>
</evidence>
<dbReference type="Pfam" id="PF01636">
    <property type="entry name" value="APH"/>
    <property type="match status" value="1"/>
</dbReference>
<name>A0A517LJM6_9PEZI</name>
<gene>
    <name evidence="3" type="ORF">FKW77_000508</name>
</gene>
<organism evidence="3 4">
    <name type="scientific">Venturia effusa</name>
    <dbReference type="NCBI Taxonomy" id="50376"/>
    <lineage>
        <taxon>Eukaryota</taxon>
        <taxon>Fungi</taxon>
        <taxon>Dikarya</taxon>
        <taxon>Ascomycota</taxon>
        <taxon>Pezizomycotina</taxon>
        <taxon>Dothideomycetes</taxon>
        <taxon>Pleosporomycetidae</taxon>
        <taxon>Venturiales</taxon>
        <taxon>Venturiaceae</taxon>
        <taxon>Venturia</taxon>
    </lineage>
</organism>
<accession>A0A517LJM6</accession>